<dbReference type="AlphaFoldDB" id="A0A9E7IIS7"/>
<dbReference type="OrthoDB" id="77038at2759"/>
<evidence type="ECO:0000256" key="1">
    <source>
        <dbReference type="SAM" id="MobiDB-lite"/>
    </source>
</evidence>
<gene>
    <name evidence="2" type="ORF">MUK42_14673</name>
</gene>
<evidence type="ECO:0000313" key="3">
    <source>
        <dbReference type="Proteomes" id="UP001055439"/>
    </source>
</evidence>
<dbReference type="Proteomes" id="UP001055439">
    <property type="component" value="Chromosome 9"/>
</dbReference>
<reference evidence="2" key="1">
    <citation type="submission" date="2022-05" db="EMBL/GenBank/DDBJ databases">
        <title>The Musa troglodytarum L. genome provides insights into the mechanism of non-climacteric behaviour and enrichment of carotenoids.</title>
        <authorList>
            <person name="Wang J."/>
        </authorList>
    </citation>
    <scope>NUCLEOTIDE SEQUENCE</scope>
    <source>
        <tissue evidence="2">Leaf</tissue>
    </source>
</reference>
<accession>A0A9E7IIS7</accession>
<sequence>GYKCEKKKSALQPNPRRVFDSLRPVVLWFPLSSARPREKPTEKGDREKKANETKKTVASTALLGISGPWGSSIPCSLRVFGFCPLLDVVDFSPCISVPDRFSRRRVSVFPRGLGLSVAYHFLKSSRWIVVIHQDLLAEVAMTQKP</sequence>
<proteinExistence type="predicted"/>
<dbReference type="EMBL" id="CP097511">
    <property type="protein sequence ID" value="URE49104.1"/>
    <property type="molecule type" value="Genomic_DNA"/>
</dbReference>
<feature type="region of interest" description="Disordered" evidence="1">
    <location>
        <begin position="35"/>
        <end position="54"/>
    </location>
</feature>
<feature type="non-terminal residue" evidence="2">
    <location>
        <position position="1"/>
    </location>
</feature>
<name>A0A9E7IIS7_9LILI</name>
<protein>
    <submittedName>
        <fullName evidence="2">Uncharacterized protein</fullName>
    </submittedName>
</protein>
<keyword evidence="3" id="KW-1185">Reference proteome</keyword>
<organism evidence="2 3">
    <name type="scientific">Musa troglodytarum</name>
    <name type="common">fe'i banana</name>
    <dbReference type="NCBI Taxonomy" id="320322"/>
    <lineage>
        <taxon>Eukaryota</taxon>
        <taxon>Viridiplantae</taxon>
        <taxon>Streptophyta</taxon>
        <taxon>Embryophyta</taxon>
        <taxon>Tracheophyta</taxon>
        <taxon>Spermatophyta</taxon>
        <taxon>Magnoliopsida</taxon>
        <taxon>Liliopsida</taxon>
        <taxon>Zingiberales</taxon>
        <taxon>Musaceae</taxon>
        <taxon>Musa</taxon>
    </lineage>
</organism>
<evidence type="ECO:0000313" key="2">
    <source>
        <dbReference type="EMBL" id="URE49104.1"/>
    </source>
</evidence>